<organism evidence="2">
    <name type="scientific">Lotus japonicus</name>
    <name type="common">Lotus corniculatus var. japonicus</name>
    <dbReference type="NCBI Taxonomy" id="34305"/>
    <lineage>
        <taxon>Eukaryota</taxon>
        <taxon>Viridiplantae</taxon>
        <taxon>Streptophyta</taxon>
        <taxon>Embryophyta</taxon>
        <taxon>Tracheophyta</taxon>
        <taxon>Spermatophyta</taxon>
        <taxon>Magnoliopsida</taxon>
        <taxon>eudicotyledons</taxon>
        <taxon>Gunneridae</taxon>
        <taxon>Pentapetalae</taxon>
        <taxon>rosids</taxon>
        <taxon>fabids</taxon>
        <taxon>Fabales</taxon>
        <taxon>Fabaceae</taxon>
        <taxon>Papilionoideae</taxon>
        <taxon>50 kb inversion clade</taxon>
        <taxon>NPAAA clade</taxon>
        <taxon>Hologalegina</taxon>
        <taxon>robinioid clade</taxon>
        <taxon>Loteae</taxon>
        <taxon>Lotus</taxon>
    </lineage>
</organism>
<reference evidence="2" key="1">
    <citation type="submission" date="2012-05" db="EMBL/GenBank/DDBJ databases">
        <authorList>
            <person name="Krishnakumar V."/>
            <person name="Cheung F."/>
            <person name="Xiao Y."/>
            <person name="Chan A."/>
            <person name="Moskal W.A."/>
            <person name="Town C.D."/>
        </authorList>
    </citation>
    <scope>NUCLEOTIDE SEQUENCE</scope>
</reference>
<feature type="region of interest" description="Disordered" evidence="1">
    <location>
        <begin position="1"/>
        <end position="26"/>
    </location>
</feature>
<proteinExistence type="evidence at transcript level"/>
<sequence>MGFADQRHQRYQQTPNPTNHTHFFFS</sequence>
<dbReference type="AlphaFoldDB" id="I3T5Z9"/>
<accession>I3T5Z9</accession>
<evidence type="ECO:0000313" key="2">
    <source>
        <dbReference type="EMBL" id="AFK47941.1"/>
    </source>
</evidence>
<evidence type="ECO:0000256" key="1">
    <source>
        <dbReference type="SAM" id="MobiDB-lite"/>
    </source>
</evidence>
<protein>
    <submittedName>
        <fullName evidence="2">Uncharacterized protein</fullName>
    </submittedName>
</protein>
<name>I3T5Z9_LOTJA</name>
<feature type="compositionally biased region" description="Polar residues" evidence="1">
    <location>
        <begin position="11"/>
        <end position="26"/>
    </location>
</feature>
<dbReference type="EMBL" id="BT148147">
    <property type="protein sequence ID" value="AFK47941.1"/>
    <property type="molecule type" value="mRNA"/>
</dbReference>